<evidence type="ECO:0000256" key="5">
    <source>
        <dbReference type="ARBA" id="ARBA00022747"/>
    </source>
</evidence>
<geneLocation type="plasmid" evidence="9">
    <name>pamcp48-600</name>
</geneLocation>
<dbReference type="GO" id="GO:0009307">
    <property type="term" value="P:DNA restriction-modification system"/>
    <property type="evidence" value="ECO:0007669"/>
    <property type="project" value="UniProtKB-KW"/>
</dbReference>
<keyword evidence="3 7" id="KW-0808">Transferase</keyword>
<dbReference type="PANTHER" id="PTHR46098">
    <property type="entry name" value="TRNA (CYTOSINE(38)-C(5))-METHYLTRANSFERASE"/>
    <property type="match status" value="1"/>
</dbReference>
<dbReference type="InterPro" id="IPR029063">
    <property type="entry name" value="SAM-dependent_MTases_sf"/>
</dbReference>
<dbReference type="RefSeq" id="WP_071960644.1">
    <property type="nucleotide sequence ID" value="NZ_CP018025.1"/>
</dbReference>
<evidence type="ECO:0000256" key="2">
    <source>
        <dbReference type="ARBA" id="ARBA00022603"/>
    </source>
</evidence>
<evidence type="ECO:0000313" key="8">
    <source>
        <dbReference type="EMBL" id="APD92034.1"/>
    </source>
</evidence>
<dbReference type="Pfam" id="PF00145">
    <property type="entry name" value="DNA_methylase"/>
    <property type="match status" value="1"/>
</dbReference>
<keyword evidence="4 7" id="KW-0949">S-adenosyl-L-methionine</keyword>
<reference evidence="8 9" key="1">
    <citation type="submission" date="2016-11" db="EMBL/GenBank/DDBJ databases">
        <title>Networking in microbes: conjugative elements and plasmids in the genus Alteromonas.</title>
        <authorList>
            <person name="Lopez-Perez M."/>
            <person name="Ramon-Marco N."/>
            <person name="Rodriguez-Valera F."/>
        </authorList>
    </citation>
    <scope>NUCLEOTIDE SEQUENCE [LARGE SCALE GENOMIC DNA]</scope>
    <source>
        <strain evidence="8 9">CP48</strain>
        <plasmid evidence="9">pamcp48-600</plasmid>
    </source>
</reference>
<dbReference type="GO" id="GO:0003886">
    <property type="term" value="F:DNA (cytosine-5-)-methyltransferase activity"/>
    <property type="evidence" value="ECO:0007669"/>
    <property type="project" value="UniProtKB-EC"/>
</dbReference>
<keyword evidence="8" id="KW-0614">Plasmid</keyword>
<keyword evidence="5" id="KW-0680">Restriction system</keyword>
<dbReference type="GO" id="GO:0032259">
    <property type="term" value="P:methylation"/>
    <property type="evidence" value="ECO:0007669"/>
    <property type="project" value="UniProtKB-KW"/>
</dbReference>
<comment type="similarity">
    <text evidence="7">Belongs to the class I-like SAM-binding methyltransferase superfamily. C5-methyltransferase family.</text>
</comment>
<gene>
    <name evidence="8" type="ORF">BM524_19120</name>
</gene>
<evidence type="ECO:0000256" key="7">
    <source>
        <dbReference type="PROSITE-ProRule" id="PRU01016"/>
    </source>
</evidence>
<accession>A0AAC9JEE3</accession>
<sequence length="470" mass="52322">MSIRVAPYTSYHELAKKNDNSRIWLEGEPLLRAGYEPGGFFRVSFNMDNLTVRLQFIPDSAEARKLHKEKQVRKVSGRKMKDWVKPIVDICNADVTKLFGDFCRFRAQAFANGVIEFGVHPEELSRIQRESAFKTNLEKGELRKGDAFLGIGISSAGITEGFNRIGVRTKQVWAVEMEARYLDVACQNAPEVYRNAHLFAGKVEEIEKDLLEPVDAFSFSMPCTNHSLQGKAKKALSTAEDGDEVTALFGVVEMIKAANPALLFSENVPAAKDSVTYKLLIKELTRLGYTCKEMILDQKHSGALDRRTRYWFVAYSNGLALGDIDVAEQDMVFANFGEIMESEEAYTGSWHDIEKLKRREAINKEKGRGFSMSLLTPASSVINTLPRNITKHQVSNPVVPSSDLKSYRLPTVHEHADMKLVPRRLVGHASATTAHEGLGQGIAYLHAVGLAEATLSKAMGKHSDQLALSL</sequence>
<dbReference type="REBASE" id="166707">
    <property type="entry name" value="M.AmeCP48ORF19120P"/>
</dbReference>
<proteinExistence type="inferred from homology"/>
<feature type="active site" evidence="7">
    <location>
        <position position="223"/>
    </location>
</feature>
<keyword evidence="2 7" id="KW-0489">Methyltransferase</keyword>
<evidence type="ECO:0000256" key="1">
    <source>
        <dbReference type="ARBA" id="ARBA00011975"/>
    </source>
</evidence>
<dbReference type="PROSITE" id="PS51679">
    <property type="entry name" value="SAM_MT_C5"/>
    <property type="match status" value="1"/>
</dbReference>
<dbReference type="InterPro" id="IPR001525">
    <property type="entry name" value="C5_MeTfrase"/>
</dbReference>
<protein>
    <recommendedName>
        <fullName evidence="1">DNA (cytosine-5-)-methyltransferase</fullName>
        <ecNumber evidence="1">2.1.1.37</ecNumber>
    </recommendedName>
</protein>
<evidence type="ECO:0000256" key="4">
    <source>
        <dbReference type="ARBA" id="ARBA00022691"/>
    </source>
</evidence>
<dbReference type="SUPFAM" id="SSF53335">
    <property type="entry name" value="S-adenosyl-L-methionine-dependent methyltransferases"/>
    <property type="match status" value="1"/>
</dbReference>
<evidence type="ECO:0000313" key="9">
    <source>
        <dbReference type="Proteomes" id="UP000182101"/>
    </source>
</evidence>
<dbReference type="EC" id="2.1.1.37" evidence="1"/>
<organism evidence="8 9">
    <name type="scientific">Alteromonas mediterranea</name>
    <dbReference type="NCBI Taxonomy" id="314275"/>
    <lineage>
        <taxon>Bacteria</taxon>
        <taxon>Pseudomonadati</taxon>
        <taxon>Pseudomonadota</taxon>
        <taxon>Gammaproteobacteria</taxon>
        <taxon>Alteromonadales</taxon>
        <taxon>Alteromonadaceae</taxon>
        <taxon>Alteromonas/Salinimonas group</taxon>
        <taxon>Alteromonas</taxon>
    </lineage>
</organism>
<dbReference type="Gene3D" id="3.40.50.150">
    <property type="entry name" value="Vaccinia Virus protein VP39"/>
    <property type="match status" value="1"/>
</dbReference>
<dbReference type="PANTHER" id="PTHR46098:SF1">
    <property type="entry name" value="TRNA (CYTOSINE(38)-C(5))-METHYLTRANSFERASE"/>
    <property type="match status" value="1"/>
</dbReference>
<dbReference type="EMBL" id="CP018025">
    <property type="protein sequence ID" value="APD92034.1"/>
    <property type="molecule type" value="Genomic_DNA"/>
</dbReference>
<evidence type="ECO:0000256" key="3">
    <source>
        <dbReference type="ARBA" id="ARBA00022679"/>
    </source>
</evidence>
<comment type="catalytic activity">
    <reaction evidence="6">
        <text>a 2'-deoxycytidine in DNA + S-adenosyl-L-methionine = a 5-methyl-2'-deoxycytidine in DNA + S-adenosyl-L-homocysteine + H(+)</text>
        <dbReference type="Rhea" id="RHEA:13681"/>
        <dbReference type="Rhea" id="RHEA-COMP:11369"/>
        <dbReference type="Rhea" id="RHEA-COMP:11370"/>
        <dbReference type="ChEBI" id="CHEBI:15378"/>
        <dbReference type="ChEBI" id="CHEBI:57856"/>
        <dbReference type="ChEBI" id="CHEBI:59789"/>
        <dbReference type="ChEBI" id="CHEBI:85452"/>
        <dbReference type="ChEBI" id="CHEBI:85454"/>
        <dbReference type="EC" id="2.1.1.37"/>
    </reaction>
</comment>
<dbReference type="AlphaFoldDB" id="A0AAC9JEE3"/>
<dbReference type="InterPro" id="IPR050750">
    <property type="entry name" value="C5-MTase"/>
</dbReference>
<evidence type="ECO:0000256" key="6">
    <source>
        <dbReference type="ARBA" id="ARBA00047422"/>
    </source>
</evidence>
<name>A0AAC9JEE3_9ALTE</name>
<dbReference type="Proteomes" id="UP000182101">
    <property type="component" value="Plasmid pAMCP48-600"/>
</dbReference>